<dbReference type="Pfam" id="PF00035">
    <property type="entry name" value="dsrm"/>
    <property type="match status" value="2"/>
</dbReference>
<dbReference type="Gene3D" id="3.30.160.20">
    <property type="match status" value="2"/>
</dbReference>
<feature type="compositionally biased region" description="Polar residues" evidence="4">
    <location>
        <begin position="541"/>
        <end position="556"/>
    </location>
</feature>
<dbReference type="EMBL" id="JBDFQZ010000006">
    <property type="protein sequence ID" value="KAK9716240.1"/>
    <property type="molecule type" value="Genomic_DNA"/>
</dbReference>
<dbReference type="PANTHER" id="PTHR11207:SF1">
    <property type="entry name" value="DOUBLE-STRANDED RNA-BINDING PROTEIN 1"/>
    <property type="match status" value="1"/>
</dbReference>
<dbReference type="GO" id="GO:0004525">
    <property type="term" value="F:ribonuclease III activity"/>
    <property type="evidence" value="ECO:0007669"/>
    <property type="project" value="TreeGrafter"/>
</dbReference>
<evidence type="ECO:0000259" key="5">
    <source>
        <dbReference type="PROSITE" id="PS50137"/>
    </source>
</evidence>
<keyword evidence="7" id="KW-1185">Reference proteome</keyword>
<comment type="caution">
    <text evidence="6">The sequence shown here is derived from an EMBL/GenBank/DDBJ whole genome shotgun (WGS) entry which is preliminary data.</text>
</comment>
<feature type="region of interest" description="Disordered" evidence="4">
    <location>
        <begin position="466"/>
        <end position="485"/>
    </location>
</feature>
<dbReference type="InterPro" id="IPR014720">
    <property type="entry name" value="dsRBD_dom"/>
</dbReference>
<accession>A0AAW1KFH8</accession>
<dbReference type="CDD" id="cd19907">
    <property type="entry name" value="DSRM_AtDRB-like_rpt1"/>
    <property type="match status" value="1"/>
</dbReference>
<dbReference type="PANTHER" id="PTHR11207">
    <property type="entry name" value="RIBONUCLEASE III"/>
    <property type="match status" value="1"/>
</dbReference>
<feature type="compositionally biased region" description="Polar residues" evidence="4">
    <location>
        <begin position="639"/>
        <end position="652"/>
    </location>
</feature>
<feature type="compositionally biased region" description="Basic and acidic residues" evidence="4">
    <location>
        <begin position="610"/>
        <end position="619"/>
    </location>
</feature>
<evidence type="ECO:0000256" key="1">
    <source>
        <dbReference type="ARBA" id="ARBA00022737"/>
    </source>
</evidence>
<feature type="domain" description="DRBM" evidence="5">
    <location>
        <begin position="117"/>
        <end position="186"/>
    </location>
</feature>
<evidence type="ECO:0000256" key="2">
    <source>
        <dbReference type="ARBA" id="ARBA00022884"/>
    </source>
</evidence>
<dbReference type="EMBL" id="JBDFQZ010000006">
    <property type="protein sequence ID" value="KAK9716241.1"/>
    <property type="molecule type" value="Genomic_DNA"/>
</dbReference>
<sequence length="673" mass="71542">MEATQANVSSGYVNYKASVGLNNPFTETSASVHPTVAPRFESYHGLIAAYPQNTWPGNASDNQFESYRGVMAAYPQNMRPGNASDNQFQNSVEHRGSGCPSRVQAPAPSAGVSNCYVFKSRLQEYAQRVGLSTPTYETIREGPSHEPSFRSTVIVGGARYDSLLGFFNRKAAEQSAAEVALMALSTFGDKKESITVPVHETGLCKNVLQEYAQKMNYAIPTYVCNRGGSSGRYPLYSCTVDIGGIQYIGAVARTKKEAEIKAARTALLAIRSSGNDGGELGRKTNHTVLPCKRKLPETAPAPSQEETSKPKKSKKPRFKKPRKHMHPGFSGDQIQAMNMAMYGISNMGAPVTYPNFQVVGNGQNAHYLENSAQVNGATNVIARTGAPSGGDSAVPITDTNSYNGATDISPMINASISSQLDTLLPDTGVDQRGEAPIITDPNNGKEGNNIQTSAWLGAVELDSKIGDGNSPHGLADADPEVERGEAPTMTDTTHAKEGNNTQSSEHHGAVKLDSNIGDGNSAHGLTNADFEVDQRGDAPTMTDTNISKEVNNTQASEELGGVKSDTKIGDGNSAHCLADAEVVLRGEAPINHAKNGNDNQASEQLGAVKSDSKIGDRNSFHVPANVDSEVDQREEAPTMTDTNNATEGNNDNDVGAIVPSVNSQASEQLDAVY</sequence>
<dbReference type="SMART" id="SM00358">
    <property type="entry name" value="DSRM"/>
    <property type="match status" value="2"/>
</dbReference>
<protein>
    <recommendedName>
        <fullName evidence="5">DRBM domain-containing protein</fullName>
    </recommendedName>
</protein>
<evidence type="ECO:0000313" key="7">
    <source>
        <dbReference type="Proteomes" id="UP001443914"/>
    </source>
</evidence>
<feature type="compositionally biased region" description="Basic residues" evidence="4">
    <location>
        <begin position="310"/>
        <end position="326"/>
    </location>
</feature>
<evidence type="ECO:0000313" key="6">
    <source>
        <dbReference type="EMBL" id="KAK9716240.1"/>
    </source>
</evidence>
<feature type="region of interest" description="Disordered" evidence="4">
    <location>
        <begin position="490"/>
        <end position="568"/>
    </location>
</feature>
<dbReference type="GO" id="GO:0003725">
    <property type="term" value="F:double-stranded RNA binding"/>
    <property type="evidence" value="ECO:0007669"/>
    <property type="project" value="InterPro"/>
</dbReference>
<gene>
    <name evidence="6" type="ORF">RND81_06G220500</name>
</gene>
<dbReference type="GO" id="GO:0010468">
    <property type="term" value="P:regulation of gene expression"/>
    <property type="evidence" value="ECO:0007669"/>
    <property type="project" value="TreeGrafter"/>
</dbReference>
<dbReference type="EMBL" id="JBDFQZ010000006">
    <property type="protein sequence ID" value="KAK9716239.1"/>
    <property type="molecule type" value="Genomic_DNA"/>
</dbReference>
<keyword evidence="2 3" id="KW-0694">RNA-binding</keyword>
<feature type="region of interest" description="Disordered" evidence="4">
    <location>
        <begin position="273"/>
        <end position="330"/>
    </location>
</feature>
<feature type="region of interest" description="Disordered" evidence="4">
    <location>
        <begin position="608"/>
        <end position="673"/>
    </location>
</feature>
<dbReference type="PROSITE" id="PS50137">
    <property type="entry name" value="DS_RBD"/>
    <property type="match status" value="2"/>
</dbReference>
<evidence type="ECO:0000256" key="3">
    <source>
        <dbReference type="PROSITE-ProRule" id="PRU00266"/>
    </source>
</evidence>
<feature type="domain" description="DRBM" evidence="5">
    <location>
        <begin position="203"/>
        <end position="272"/>
    </location>
</feature>
<evidence type="ECO:0000256" key="4">
    <source>
        <dbReference type="SAM" id="MobiDB-lite"/>
    </source>
</evidence>
<proteinExistence type="predicted"/>
<dbReference type="GO" id="GO:0006396">
    <property type="term" value="P:RNA processing"/>
    <property type="evidence" value="ECO:0007669"/>
    <property type="project" value="TreeGrafter"/>
</dbReference>
<dbReference type="GO" id="GO:0005634">
    <property type="term" value="C:nucleus"/>
    <property type="evidence" value="ECO:0007669"/>
    <property type="project" value="TreeGrafter"/>
</dbReference>
<keyword evidence="1" id="KW-0677">Repeat</keyword>
<reference evidence="6 7" key="1">
    <citation type="submission" date="2024-03" db="EMBL/GenBank/DDBJ databases">
        <title>WGS assembly of Saponaria officinalis var. Norfolk2.</title>
        <authorList>
            <person name="Jenkins J."/>
            <person name="Shu S."/>
            <person name="Grimwood J."/>
            <person name="Barry K."/>
            <person name="Goodstein D."/>
            <person name="Schmutz J."/>
            <person name="Leebens-Mack J."/>
            <person name="Osbourn A."/>
        </authorList>
    </citation>
    <scope>NUCLEOTIDE SEQUENCE [LARGE SCALE GENOMIC DNA]</scope>
    <source>
        <strain evidence="7">cv. Norfolk2</strain>
        <strain evidence="6">JIC</strain>
        <tissue evidence="6">Leaf</tissue>
    </source>
</reference>
<dbReference type="AlphaFoldDB" id="A0AAW1KFH8"/>
<dbReference type="SUPFAM" id="SSF54768">
    <property type="entry name" value="dsRNA-binding domain-like"/>
    <property type="match status" value="2"/>
</dbReference>
<dbReference type="Proteomes" id="UP001443914">
    <property type="component" value="Unassembled WGS sequence"/>
</dbReference>
<organism evidence="6 7">
    <name type="scientific">Saponaria officinalis</name>
    <name type="common">Common soapwort</name>
    <name type="synonym">Lychnis saponaria</name>
    <dbReference type="NCBI Taxonomy" id="3572"/>
    <lineage>
        <taxon>Eukaryota</taxon>
        <taxon>Viridiplantae</taxon>
        <taxon>Streptophyta</taxon>
        <taxon>Embryophyta</taxon>
        <taxon>Tracheophyta</taxon>
        <taxon>Spermatophyta</taxon>
        <taxon>Magnoliopsida</taxon>
        <taxon>eudicotyledons</taxon>
        <taxon>Gunneridae</taxon>
        <taxon>Pentapetalae</taxon>
        <taxon>Caryophyllales</taxon>
        <taxon>Caryophyllaceae</taxon>
        <taxon>Caryophylleae</taxon>
        <taxon>Saponaria</taxon>
    </lineage>
</organism>
<dbReference type="InterPro" id="IPR044450">
    <property type="entry name" value="AtDRB-like_DSRM_1"/>
</dbReference>
<name>A0AAW1KFH8_SAPOF</name>